<dbReference type="Proteomes" id="UP001054902">
    <property type="component" value="Unassembled WGS sequence"/>
</dbReference>
<evidence type="ECO:0000256" key="1">
    <source>
        <dbReference type="SAM" id="MobiDB-lite"/>
    </source>
</evidence>
<name>A0AAD3D569_9STRA</name>
<reference evidence="2 3" key="1">
    <citation type="journal article" date="2021" name="Sci. Rep.">
        <title>The genome of the diatom Chaetoceros tenuissimus carries an ancient integrated fragment of an extant virus.</title>
        <authorList>
            <person name="Hongo Y."/>
            <person name="Kimura K."/>
            <person name="Takaki Y."/>
            <person name="Yoshida Y."/>
            <person name="Baba S."/>
            <person name="Kobayashi G."/>
            <person name="Nagasaki K."/>
            <person name="Hano T."/>
            <person name="Tomaru Y."/>
        </authorList>
    </citation>
    <scope>NUCLEOTIDE SEQUENCE [LARGE SCALE GENOMIC DNA]</scope>
    <source>
        <strain evidence="2 3">NIES-3715</strain>
    </source>
</reference>
<gene>
    <name evidence="2" type="ORF">CTEN210_14552</name>
</gene>
<keyword evidence="3" id="KW-1185">Reference proteome</keyword>
<accession>A0AAD3D569</accession>
<feature type="region of interest" description="Disordered" evidence="1">
    <location>
        <begin position="1"/>
        <end position="80"/>
    </location>
</feature>
<protein>
    <submittedName>
        <fullName evidence="2">Uncharacterized protein</fullName>
    </submittedName>
</protein>
<evidence type="ECO:0000313" key="3">
    <source>
        <dbReference type="Proteomes" id="UP001054902"/>
    </source>
</evidence>
<comment type="caution">
    <text evidence="2">The sequence shown here is derived from an EMBL/GenBank/DDBJ whole genome shotgun (WGS) entry which is preliminary data.</text>
</comment>
<dbReference type="AlphaFoldDB" id="A0AAD3D569"/>
<sequence>MTKYSREQFDSDTSDTDFLQTESSSEEGSSYDEDNGSCTTKDKSTEDNPFQKKSSEWSKHDHECQGATTTKKKKTPSNSHVRFSSNLITEIHFCPEINEAEYGLLYYSAHELQKLMDEAARNRNNQLLIRSFESEENDDLDYVGRVFGDYNSDDEEEEYHCGLYDSYFGEDW</sequence>
<evidence type="ECO:0000313" key="2">
    <source>
        <dbReference type="EMBL" id="GFH58076.1"/>
    </source>
</evidence>
<organism evidence="2 3">
    <name type="scientific">Chaetoceros tenuissimus</name>
    <dbReference type="NCBI Taxonomy" id="426638"/>
    <lineage>
        <taxon>Eukaryota</taxon>
        <taxon>Sar</taxon>
        <taxon>Stramenopiles</taxon>
        <taxon>Ochrophyta</taxon>
        <taxon>Bacillariophyta</taxon>
        <taxon>Coscinodiscophyceae</taxon>
        <taxon>Chaetocerotophycidae</taxon>
        <taxon>Chaetocerotales</taxon>
        <taxon>Chaetocerotaceae</taxon>
        <taxon>Chaetoceros</taxon>
    </lineage>
</organism>
<proteinExistence type="predicted"/>
<feature type="compositionally biased region" description="Basic and acidic residues" evidence="1">
    <location>
        <begin position="40"/>
        <end position="64"/>
    </location>
</feature>
<dbReference type="EMBL" id="BLLK01000060">
    <property type="protein sequence ID" value="GFH58076.1"/>
    <property type="molecule type" value="Genomic_DNA"/>
</dbReference>